<dbReference type="PROSITE" id="PS50893">
    <property type="entry name" value="ABC_TRANSPORTER_2"/>
    <property type="match status" value="2"/>
</dbReference>
<organism evidence="9 10">
    <name type="scientific">Paenibacillus shunpengii</name>
    <dbReference type="NCBI Taxonomy" id="2054424"/>
    <lineage>
        <taxon>Bacteria</taxon>
        <taxon>Bacillati</taxon>
        <taxon>Bacillota</taxon>
        <taxon>Bacilli</taxon>
        <taxon>Bacillales</taxon>
        <taxon>Paenibacillaceae</taxon>
        <taxon>Paenibacillus</taxon>
    </lineage>
</organism>
<evidence type="ECO:0000256" key="6">
    <source>
        <dbReference type="ARBA" id="ARBA00022967"/>
    </source>
</evidence>
<dbReference type="Gene3D" id="3.40.50.300">
    <property type="entry name" value="P-loop containing nucleotide triphosphate hydrolases"/>
    <property type="match status" value="2"/>
</dbReference>
<dbReference type="RefSeq" id="WP_379261682.1">
    <property type="nucleotide sequence ID" value="NZ_JBHUMJ010000002.1"/>
</dbReference>
<protein>
    <submittedName>
        <fullName evidence="9">ABC transporter ATP-binding protein</fullName>
    </submittedName>
</protein>
<keyword evidence="3" id="KW-1003">Cell membrane</keyword>
<comment type="similarity">
    <text evidence="1">Belongs to the ABC transporter superfamily.</text>
</comment>
<evidence type="ECO:0000259" key="8">
    <source>
        <dbReference type="PROSITE" id="PS50893"/>
    </source>
</evidence>
<name>A0ABW5SLL2_9BACL</name>
<dbReference type="GO" id="GO:0005524">
    <property type="term" value="F:ATP binding"/>
    <property type="evidence" value="ECO:0007669"/>
    <property type="project" value="UniProtKB-KW"/>
</dbReference>
<evidence type="ECO:0000313" key="9">
    <source>
        <dbReference type="EMBL" id="MFD2700692.1"/>
    </source>
</evidence>
<dbReference type="Pfam" id="PF00005">
    <property type="entry name" value="ABC_tran"/>
    <property type="match status" value="2"/>
</dbReference>
<dbReference type="SUPFAM" id="SSF52540">
    <property type="entry name" value="P-loop containing nucleoside triphosphate hydrolases"/>
    <property type="match status" value="2"/>
</dbReference>
<evidence type="ECO:0000256" key="1">
    <source>
        <dbReference type="ARBA" id="ARBA00005417"/>
    </source>
</evidence>
<feature type="domain" description="ABC transporter" evidence="8">
    <location>
        <begin position="6"/>
        <end position="244"/>
    </location>
</feature>
<proteinExistence type="inferred from homology"/>
<feature type="domain" description="ABC transporter" evidence="8">
    <location>
        <begin position="315"/>
        <end position="550"/>
    </location>
</feature>
<dbReference type="InterPro" id="IPR027417">
    <property type="entry name" value="P-loop_NTPase"/>
</dbReference>
<keyword evidence="10" id="KW-1185">Reference proteome</keyword>
<dbReference type="SMART" id="SM00382">
    <property type="entry name" value="AAA"/>
    <property type="match status" value="2"/>
</dbReference>
<dbReference type="InterPro" id="IPR003439">
    <property type="entry name" value="ABC_transporter-like_ATP-bd"/>
</dbReference>
<accession>A0ABW5SLL2</accession>
<keyword evidence="6" id="KW-1278">Translocase</keyword>
<keyword evidence="4" id="KW-0547">Nucleotide-binding</keyword>
<dbReference type="PANTHER" id="PTHR43553">
    <property type="entry name" value="HEAVY METAL TRANSPORTER"/>
    <property type="match status" value="1"/>
</dbReference>
<dbReference type="PANTHER" id="PTHR43553:SF24">
    <property type="entry name" value="ENERGY-COUPLING FACTOR TRANSPORTER ATP-BINDING PROTEIN ECFA1"/>
    <property type="match status" value="1"/>
</dbReference>
<dbReference type="EMBL" id="JBHUMJ010000002">
    <property type="protein sequence ID" value="MFD2700692.1"/>
    <property type="molecule type" value="Genomic_DNA"/>
</dbReference>
<evidence type="ECO:0000256" key="5">
    <source>
        <dbReference type="ARBA" id="ARBA00022840"/>
    </source>
</evidence>
<evidence type="ECO:0000313" key="10">
    <source>
        <dbReference type="Proteomes" id="UP001597540"/>
    </source>
</evidence>
<evidence type="ECO:0000256" key="4">
    <source>
        <dbReference type="ARBA" id="ARBA00022741"/>
    </source>
</evidence>
<dbReference type="InterPro" id="IPR003593">
    <property type="entry name" value="AAA+_ATPase"/>
</dbReference>
<sequence length="605" mass="67279">MSEPIIQLSNISFTYPGDEVPVLDQVSLTVNKGDFIAIVGSNGSGKSTLCKCINGLIPHYYTGEYTGDVTVCGLAAEVAGVAELSRYVGYVYQDFENQLVRPTVMDDVMFTPLNYGYKDYAARGERALRMMGLYGVKDAFIWSLSGGQKHLLALAGALAMDPEVLVIDEPVSQLDPRHARQIYDILQHLNEVLGKTIIVIEHHAEFIADYCNEVVLMDRGRMKWKLPVREALSSVETLLDLGIFPPQVTQAAWRVARQHSIDPQKEHAHKDQLLPITLEEAIHWFAAEERIEAKTQDKPMIHHQTDIKDAANTLILAEDVHLSYRTILRKMQSVLDGVDLHIHSGESIAIVGNNGAGKSSLLKLIAGIVKPTSGYLQVNGHDVRSMTPEKMARHTAYVYQNPEEMFIEDSVEKEIAYYLNAHRVQGKDQRLEGMLQHFRLEELRDKDARLLSGGQQRRTALAIGAAMEPAIMLLDEPTANLDIATKQEMQHVLASLKDKVETVIIATHDMQLVSEWATRIIVMHQGVVLADGTKEEIFADGRLLERAGLVSTQLMELSLALGLPRICYTLEEFLAFYSPASGSELTGEGEVSTWISSEKRLTASP</sequence>
<evidence type="ECO:0000256" key="2">
    <source>
        <dbReference type="ARBA" id="ARBA00022448"/>
    </source>
</evidence>
<dbReference type="NCBIfam" id="NF010167">
    <property type="entry name" value="PRK13648.1"/>
    <property type="match status" value="2"/>
</dbReference>
<reference evidence="10" key="1">
    <citation type="journal article" date="2019" name="Int. J. Syst. Evol. Microbiol.">
        <title>The Global Catalogue of Microorganisms (GCM) 10K type strain sequencing project: providing services to taxonomists for standard genome sequencing and annotation.</title>
        <authorList>
            <consortium name="The Broad Institute Genomics Platform"/>
            <consortium name="The Broad Institute Genome Sequencing Center for Infectious Disease"/>
            <person name="Wu L."/>
            <person name="Ma J."/>
        </authorList>
    </citation>
    <scope>NUCLEOTIDE SEQUENCE [LARGE SCALE GENOMIC DNA]</scope>
    <source>
        <strain evidence="10">KCTC 33849</strain>
    </source>
</reference>
<comment type="caution">
    <text evidence="9">The sequence shown here is derived from an EMBL/GenBank/DDBJ whole genome shotgun (WGS) entry which is preliminary data.</text>
</comment>
<keyword evidence="7" id="KW-0472">Membrane</keyword>
<dbReference type="InterPro" id="IPR015856">
    <property type="entry name" value="ABC_transpr_CbiO/EcfA_su"/>
</dbReference>
<dbReference type="CDD" id="cd03225">
    <property type="entry name" value="ABC_cobalt_CbiO_domain1"/>
    <property type="match status" value="2"/>
</dbReference>
<dbReference type="InterPro" id="IPR050095">
    <property type="entry name" value="ECF_ABC_transporter_ATP-bd"/>
</dbReference>
<keyword evidence="5 9" id="KW-0067">ATP-binding</keyword>
<gene>
    <name evidence="9" type="ORF">ACFSVM_09430</name>
</gene>
<dbReference type="Proteomes" id="UP001597540">
    <property type="component" value="Unassembled WGS sequence"/>
</dbReference>
<keyword evidence="2" id="KW-0813">Transport</keyword>
<evidence type="ECO:0000256" key="7">
    <source>
        <dbReference type="ARBA" id="ARBA00023136"/>
    </source>
</evidence>
<evidence type="ECO:0000256" key="3">
    <source>
        <dbReference type="ARBA" id="ARBA00022475"/>
    </source>
</evidence>